<dbReference type="RefSeq" id="WP_285233411.1">
    <property type="nucleotide sequence ID" value="NZ_CP116346.1"/>
</dbReference>
<name>A0AA95NEV2_9BURK</name>
<dbReference type="InterPro" id="IPR016181">
    <property type="entry name" value="Acyl_CoA_acyltransferase"/>
</dbReference>
<dbReference type="AlphaFoldDB" id="A0AA95NEV2"/>
<dbReference type="SUPFAM" id="SSF55729">
    <property type="entry name" value="Acyl-CoA N-acyltransferases (Nat)"/>
    <property type="match status" value="1"/>
</dbReference>
<evidence type="ECO:0000259" key="1">
    <source>
        <dbReference type="PROSITE" id="PS51186"/>
    </source>
</evidence>
<dbReference type="KEGG" id="pais:PFX98_01535"/>
<organism evidence="2 3">
    <name type="scientific">Paucibacter sediminis</name>
    <dbReference type="NCBI Taxonomy" id="3019553"/>
    <lineage>
        <taxon>Bacteria</taxon>
        <taxon>Pseudomonadati</taxon>
        <taxon>Pseudomonadota</taxon>
        <taxon>Betaproteobacteria</taxon>
        <taxon>Burkholderiales</taxon>
        <taxon>Sphaerotilaceae</taxon>
        <taxon>Roseateles</taxon>
    </lineage>
</organism>
<protein>
    <submittedName>
        <fullName evidence="2">GNAT family N-acetyltransferase</fullName>
    </submittedName>
</protein>
<dbReference type="PANTHER" id="PTHR43792:SF1">
    <property type="entry name" value="N-ACETYLTRANSFERASE DOMAIN-CONTAINING PROTEIN"/>
    <property type="match status" value="1"/>
</dbReference>
<dbReference type="Proteomes" id="UP001177769">
    <property type="component" value="Chromosome"/>
</dbReference>
<dbReference type="InterPro" id="IPR000182">
    <property type="entry name" value="GNAT_dom"/>
</dbReference>
<dbReference type="EMBL" id="CP116346">
    <property type="protein sequence ID" value="WIT12313.1"/>
    <property type="molecule type" value="Genomic_DNA"/>
</dbReference>
<dbReference type="Pfam" id="PF13302">
    <property type="entry name" value="Acetyltransf_3"/>
    <property type="match status" value="1"/>
</dbReference>
<dbReference type="GO" id="GO:0016747">
    <property type="term" value="F:acyltransferase activity, transferring groups other than amino-acyl groups"/>
    <property type="evidence" value="ECO:0007669"/>
    <property type="project" value="InterPro"/>
</dbReference>
<sequence>MAAPLLLETERLLLRAPADADLDTLFEVHADPVTNHHSPHGPLHARAEAQELLQQWQAHWQQRGFGYWVIALRELPEQVLGFGGIMAKPIDGQEGLNLYFRFRPQAWGQGYASEMALTALGLAFTQLQAPAVLAVVRPANTPSRKTLERIGMRLKGSLADVPGQAPSLLYELTAAQYASSPRQKPEPTPFGA</sequence>
<accession>A0AA95NEV2</accession>
<evidence type="ECO:0000313" key="2">
    <source>
        <dbReference type="EMBL" id="WIT12313.1"/>
    </source>
</evidence>
<dbReference type="InterPro" id="IPR051531">
    <property type="entry name" value="N-acetyltransferase"/>
</dbReference>
<evidence type="ECO:0000313" key="3">
    <source>
        <dbReference type="Proteomes" id="UP001177769"/>
    </source>
</evidence>
<dbReference type="Gene3D" id="3.40.630.30">
    <property type="match status" value="1"/>
</dbReference>
<keyword evidence="3" id="KW-1185">Reference proteome</keyword>
<dbReference type="PANTHER" id="PTHR43792">
    <property type="entry name" value="GNAT FAMILY, PUTATIVE (AFU_ORTHOLOGUE AFUA_3G00765)-RELATED-RELATED"/>
    <property type="match status" value="1"/>
</dbReference>
<gene>
    <name evidence="2" type="ORF">PFX98_01535</name>
</gene>
<feature type="domain" description="N-acetyltransferase" evidence="1">
    <location>
        <begin position="12"/>
        <end position="175"/>
    </location>
</feature>
<proteinExistence type="predicted"/>
<reference evidence="2" key="1">
    <citation type="submission" date="2023-01" db="EMBL/GenBank/DDBJ databases">
        <title>Whole genome sequence of Paucibacter sp. S2-9 isolated from pond sediment.</title>
        <authorList>
            <person name="Jung J.Y."/>
        </authorList>
    </citation>
    <scope>NUCLEOTIDE SEQUENCE</scope>
    <source>
        <strain evidence="2">S2-9</strain>
    </source>
</reference>
<dbReference type="PROSITE" id="PS51186">
    <property type="entry name" value="GNAT"/>
    <property type="match status" value="1"/>
</dbReference>